<organism evidence="1 2">
    <name type="scientific">Pholiota conissans</name>
    <dbReference type="NCBI Taxonomy" id="109636"/>
    <lineage>
        <taxon>Eukaryota</taxon>
        <taxon>Fungi</taxon>
        <taxon>Dikarya</taxon>
        <taxon>Basidiomycota</taxon>
        <taxon>Agaricomycotina</taxon>
        <taxon>Agaricomycetes</taxon>
        <taxon>Agaricomycetidae</taxon>
        <taxon>Agaricales</taxon>
        <taxon>Agaricineae</taxon>
        <taxon>Strophariaceae</taxon>
        <taxon>Pholiota</taxon>
    </lineage>
</organism>
<accession>A0A9P6CLY5</accession>
<reference evidence="1" key="1">
    <citation type="submission" date="2020-11" db="EMBL/GenBank/DDBJ databases">
        <authorList>
            <consortium name="DOE Joint Genome Institute"/>
            <person name="Ahrendt S."/>
            <person name="Riley R."/>
            <person name="Andreopoulos W."/>
            <person name="Labutti K."/>
            <person name="Pangilinan J."/>
            <person name="Ruiz-Duenas F.J."/>
            <person name="Barrasa J.M."/>
            <person name="Sanchez-Garcia M."/>
            <person name="Camarero S."/>
            <person name="Miyauchi S."/>
            <person name="Serrano A."/>
            <person name="Linde D."/>
            <person name="Babiker R."/>
            <person name="Drula E."/>
            <person name="Ayuso-Fernandez I."/>
            <person name="Pacheco R."/>
            <person name="Padilla G."/>
            <person name="Ferreira P."/>
            <person name="Barriuso J."/>
            <person name="Kellner H."/>
            <person name="Castanera R."/>
            <person name="Alfaro M."/>
            <person name="Ramirez L."/>
            <person name="Pisabarro A.G."/>
            <person name="Kuo A."/>
            <person name="Tritt A."/>
            <person name="Lipzen A."/>
            <person name="He G."/>
            <person name="Yan M."/>
            <person name="Ng V."/>
            <person name="Cullen D."/>
            <person name="Martin F."/>
            <person name="Rosso M.-N."/>
            <person name="Henrissat B."/>
            <person name="Hibbett D."/>
            <person name="Martinez A.T."/>
            <person name="Grigoriev I.V."/>
        </authorList>
    </citation>
    <scope>NUCLEOTIDE SEQUENCE</scope>
    <source>
        <strain evidence="1">CIRM-BRFM 674</strain>
    </source>
</reference>
<name>A0A9P6CLY5_9AGAR</name>
<evidence type="ECO:0000313" key="1">
    <source>
        <dbReference type="EMBL" id="KAF9471711.1"/>
    </source>
</evidence>
<proteinExistence type="predicted"/>
<comment type="caution">
    <text evidence="1">The sequence shown here is derived from an EMBL/GenBank/DDBJ whole genome shotgun (WGS) entry which is preliminary data.</text>
</comment>
<protein>
    <submittedName>
        <fullName evidence="1">Uncharacterized protein</fullName>
    </submittedName>
</protein>
<sequence>MAHFTSLSAFKPSAFAFAHCRLTPSFVVSNLHTVSSSLYPTPNSKPSLPSNNKSIKAPKLYTIALLNAQVRMRSAPMEIVKEAQDAIQSSGKKFPSGGKLLVTADYHTTNSVNHLTGQVFRANGSFYGGIHFGRNVKAMIRPYKQNLKRGIQKVADRWRDVNFYAEKNAKYGSLQTGLQIQNGRSRDVSPDPQWERWSYVSDPCPQSQLLPGLPPRTGVIISTITGGQASGVTGALCRSSTASIFGVKVSGTNGERGNERARLHYRREWRERVNREEPCQGHSVRRGKQRGKEVWARARVAWVHSAKMDGTHGWIECDRPIGSEGWVLGSGMGWVRKARQRRVFWRDVIFARGTKGVVGRLRLFRIQNYVCIRDVAAHEETSRIPSSFIRSLYRRYVHITFRHITYPDESHQAVCKGATCLQTAETSLSREETSRTSTTRSRRNLAQGLSKVIYKPMPGRRGWFFDGWVSGLMLSPAKGAGSSGG</sequence>
<keyword evidence="2" id="KW-1185">Reference proteome</keyword>
<dbReference type="AlphaFoldDB" id="A0A9P6CLY5"/>
<dbReference type="EMBL" id="MU155636">
    <property type="protein sequence ID" value="KAF9471711.1"/>
    <property type="molecule type" value="Genomic_DNA"/>
</dbReference>
<gene>
    <name evidence="1" type="ORF">BDN70DRAFT_901130</name>
</gene>
<feature type="non-terminal residue" evidence="1">
    <location>
        <position position="485"/>
    </location>
</feature>
<dbReference type="Proteomes" id="UP000807469">
    <property type="component" value="Unassembled WGS sequence"/>
</dbReference>
<evidence type="ECO:0000313" key="2">
    <source>
        <dbReference type="Proteomes" id="UP000807469"/>
    </source>
</evidence>